<dbReference type="AlphaFoldDB" id="A0A9N8H9J9"/>
<dbReference type="SUPFAM" id="SSF56801">
    <property type="entry name" value="Acetyl-CoA synthetase-like"/>
    <property type="match status" value="1"/>
</dbReference>
<evidence type="ECO:0000259" key="1">
    <source>
        <dbReference type="Pfam" id="PF00501"/>
    </source>
</evidence>
<accession>A0A9N8H9J9</accession>
<dbReference type="EMBL" id="CAICTM010000193">
    <property type="protein sequence ID" value="CAB9504355.1"/>
    <property type="molecule type" value="Genomic_DNA"/>
</dbReference>
<comment type="caution">
    <text evidence="2">The sequence shown here is derived from an EMBL/GenBank/DDBJ whole genome shotgun (WGS) entry which is preliminary data.</text>
</comment>
<reference evidence="2" key="1">
    <citation type="submission" date="2020-06" db="EMBL/GenBank/DDBJ databases">
        <authorList>
            <consortium name="Plant Systems Biology data submission"/>
        </authorList>
    </citation>
    <scope>NUCLEOTIDE SEQUENCE</scope>
    <source>
        <strain evidence="2">D6</strain>
    </source>
</reference>
<dbReference type="Proteomes" id="UP001153069">
    <property type="component" value="Unassembled WGS sequence"/>
</dbReference>
<dbReference type="Gene3D" id="3.40.50.12780">
    <property type="entry name" value="N-terminal domain of ligase-like"/>
    <property type="match status" value="1"/>
</dbReference>
<evidence type="ECO:0000313" key="2">
    <source>
        <dbReference type="EMBL" id="CAB9504355.1"/>
    </source>
</evidence>
<name>A0A9N8H9J9_9STRA</name>
<organism evidence="2 3">
    <name type="scientific">Seminavis robusta</name>
    <dbReference type="NCBI Taxonomy" id="568900"/>
    <lineage>
        <taxon>Eukaryota</taxon>
        <taxon>Sar</taxon>
        <taxon>Stramenopiles</taxon>
        <taxon>Ochrophyta</taxon>
        <taxon>Bacillariophyta</taxon>
        <taxon>Bacillariophyceae</taxon>
        <taxon>Bacillariophycidae</taxon>
        <taxon>Naviculales</taxon>
        <taxon>Naviculaceae</taxon>
        <taxon>Seminavis</taxon>
    </lineage>
</organism>
<dbReference type="OrthoDB" id="10253115at2759"/>
<evidence type="ECO:0000313" key="3">
    <source>
        <dbReference type="Proteomes" id="UP001153069"/>
    </source>
</evidence>
<gene>
    <name evidence="2" type="ORF">SEMRO_194_G082950.1</name>
</gene>
<protein>
    <submittedName>
        <fullName evidence="2">AMP-binding enzyme</fullName>
    </submittedName>
</protein>
<dbReference type="InterPro" id="IPR042099">
    <property type="entry name" value="ANL_N_sf"/>
</dbReference>
<keyword evidence="3" id="KW-1185">Reference proteome</keyword>
<dbReference type="Pfam" id="PF00501">
    <property type="entry name" value="AMP-binding"/>
    <property type="match status" value="1"/>
</dbReference>
<dbReference type="InterPro" id="IPR000873">
    <property type="entry name" value="AMP-dep_synth/lig_dom"/>
</dbReference>
<feature type="domain" description="AMP-dependent synthetase/ligase" evidence="1">
    <location>
        <begin position="52"/>
        <end position="164"/>
    </location>
</feature>
<proteinExistence type="predicted"/>
<sequence>MRAALLKNLRSAASRVGRTSMASRPLVASTAMRSFATATAGGNLSVMTKENPHVDVVRYEHKNRKWSLGHVDYYSEALAIGFVESGLKPGDAVLCYLPLHFSETMVLQFACSKAGFVFYHLDPALAETDPAKSKTALEQALTLSKANVLVTQEATDDVNYISLVEEIIPDIDVFDFASGMPFVCPQFPHLRFPVHTGFDQEQKWGFIPLRHMLVPSDNLDEQLKGFELSGSTPLLGQFTLGSDGVPTSLGQTLTNDQVLQDNAWPTFAAILKKEFHDVEGVGVVW</sequence>